<gene>
    <name evidence="1" type="ORF">TBIB3V08_LOCUS4971</name>
</gene>
<sequence>MSELKERFGRRHQTGSITGKISASVDKIGVAALKYTNNVILVLGTVAGFYCRYPLQLHKRY</sequence>
<protein>
    <submittedName>
        <fullName evidence="1">Uncharacterized protein</fullName>
    </submittedName>
</protein>
<name>A0A7R9I063_9NEOP</name>
<accession>A0A7R9I063</accession>
<evidence type="ECO:0000313" key="1">
    <source>
        <dbReference type="EMBL" id="CAD7442543.1"/>
    </source>
</evidence>
<dbReference type="EMBL" id="OD565762">
    <property type="protein sequence ID" value="CAD7442543.1"/>
    <property type="molecule type" value="Genomic_DNA"/>
</dbReference>
<organism evidence="1">
    <name type="scientific">Timema bartmani</name>
    <dbReference type="NCBI Taxonomy" id="61472"/>
    <lineage>
        <taxon>Eukaryota</taxon>
        <taxon>Metazoa</taxon>
        <taxon>Ecdysozoa</taxon>
        <taxon>Arthropoda</taxon>
        <taxon>Hexapoda</taxon>
        <taxon>Insecta</taxon>
        <taxon>Pterygota</taxon>
        <taxon>Neoptera</taxon>
        <taxon>Polyneoptera</taxon>
        <taxon>Phasmatodea</taxon>
        <taxon>Timematodea</taxon>
        <taxon>Timematoidea</taxon>
        <taxon>Timematidae</taxon>
        <taxon>Timema</taxon>
    </lineage>
</organism>
<dbReference type="AlphaFoldDB" id="A0A7R9I063"/>
<proteinExistence type="predicted"/>
<reference evidence="1" key="1">
    <citation type="submission" date="2020-11" db="EMBL/GenBank/DDBJ databases">
        <authorList>
            <person name="Tran Van P."/>
        </authorList>
    </citation>
    <scope>NUCLEOTIDE SEQUENCE</scope>
</reference>